<gene>
    <name evidence="1" type="ORF">NYO99_18305</name>
</gene>
<organism evidence="1 2">
    <name type="scientific">Roseateles hydrophilus</name>
    <dbReference type="NCBI Taxonomy" id="2975054"/>
    <lineage>
        <taxon>Bacteria</taxon>
        <taxon>Pseudomonadati</taxon>
        <taxon>Pseudomonadota</taxon>
        <taxon>Betaproteobacteria</taxon>
        <taxon>Burkholderiales</taxon>
        <taxon>Sphaerotilaceae</taxon>
        <taxon>Roseateles</taxon>
    </lineage>
</organism>
<evidence type="ECO:0000313" key="1">
    <source>
        <dbReference type="EMBL" id="MCY4746932.1"/>
    </source>
</evidence>
<proteinExistence type="predicted"/>
<protein>
    <submittedName>
        <fullName evidence="1">Cupin-like domain-containing protein</fullName>
    </submittedName>
</protein>
<dbReference type="Proteomes" id="UP001076464">
    <property type="component" value="Unassembled WGS sequence"/>
</dbReference>
<sequence length="338" mass="37474">MRAVPDWTGPFDPAALPAELLTAARPCVVRGGFAHWPVVQAARQSDEALARYLIGLYNGTRIGLFQLAPEARGRVFYADETLSSFNFERYAATLDQVLSGLLGVAHSPEPPALYVGSTTVEAVLPGFLDANVMGLGEPFADQALISLWLGNRTRIAAHYDLPDNLAVVAAGRRRFTLFPPEQIHNLYLGPLDPTPAGQPVSLVDFAQPDFARFPRFAQALAAAEVVELEPGDALFIPSMWFHHVEGLAPVNLLINAWWRQTPEHVDSPLTTLRLALMTLRDLPEKERRIWQHHFQHFVFGADAHTWDHIPPAARGLLGPIDETLSRQARTQLLNQLKR</sequence>
<reference evidence="1" key="1">
    <citation type="submission" date="2022-08" db="EMBL/GenBank/DDBJ databases">
        <title>Genome sequencing of Pelomonas sp. UHG3.</title>
        <authorList>
            <person name="So Y."/>
        </authorList>
    </citation>
    <scope>NUCLEOTIDE SEQUENCE</scope>
    <source>
        <strain evidence="1">UHG3</strain>
    </source>
</reference>
<comment type="caution">
    <text evidence="1">The sequence shown here is derived from an EMBL/GenBank/DDBJ whole genome shotgun (WGS) entry which is preliminary data.</text>
</comment>
<evidence type="ECO:0000313" key="2">
    <source>
        <dbReference type="Proteomes" id="UP001076464"/>
    </source>
</evidence>
<keyword evidence="2" id="KW-1185">Reference proteome</keyword>
<name>A0ACC6CER0_9BURK</name>
<accession>A0ACC6CER0</accession>
<dbReference type="EMBL" id="JAPPUY010000005">
    <property type="protein sequence ID" value="MCY4746932.1"/>
    <property type="molecule type" value="Genomic_DNA"/>
</dbReference>